<proteinExistence type="predicted"/>
<dbReference type="AlphaFoldDB" id="A0A5B7I2W9"/>
<name>A0A5B7I2W9_PORTR</name>
<reference evidence="2 3" key="1">
    <citation type="submission" date="2019-05" db="EMBL/GenBank/DDBJ databases">
        <title>Another draft genome of Portunus trituberculatus and its Hox gene families provides insights of decapod evolution.</title>
        <authorList>
            <person name="Jeong J.-H."/>
            <person name="Song I."/>
            <person name="Kim S."/>
            <person name="Choi T."/>
            <person name="Kim D."/>
            <person name="Ryu S."/>
            <person name="Kim W."/>
        </authorList>
    </citation>
    <scope>NUCLEOTIDE SEQUENCE [LARGE SCALE GENOMIC DNA]</scope>
    <source>
        <tissue evidence="2">Muscle</tissue>
    </source>
</reference>
<accession>A0A5B7I2W9</accession>
<sequence length="184" mass="19706">MSCIRKPPVSKQSTLLKYVEQSLNNHYSEGSTLGPDSPGGSPRLATISYAKAALRPSRAKSPEVGGVASSPSLLDSLPLLHPREDSFSSSGGVMMPGGRGKEQTVSFPLPLLLLLLSSHLPPPTPHIAEHRAAHSLHAHESLTTATHPPSCTCRGRGRLGDTADPNTQVSFWSIYFLFDTHTHI</sequence>
<dbReference type="Proteomes" id="UP000324222">
    <property type="component" value="Unassembled WGS sequence"/>
</dbReference>
<dbReference type="EMBL" id="VSRR010043522">
    <property type="protein sequence ID" value="MPC76495.1"/>
    <property type="molecule type" value="Genomic_DNA"/>
</dbReference>
<evidence type="ECO:0000256" key="1">
    <source>
        <dbReference type="SAM" id="MobiDB-lite"/>
    </source>
</evidence>
<organism evidence="2 3">
    <name type="scientific">Portunus trituberculatus</name>
    <name type="common">Swimming crab</name>
    <name type="synonym">Neptunus trituberculatus</name>
    <dbReference type="NCBI Taxonomy" id="210409"/>
    <lineage>
        <taxon>Eukaryota</taxon>
        <taxon>Metazoa</taxon>
        <taxon>Ecdysozoa</taxon>
        <taxon>Arthropoda</taxon>
        <taxon>Crustacea</taxon>
        <taxon>Multicrustacea</taxon>
        <taxon>Malacostraca</taxon>
        <taxon>Eumalacostraca</taxon>
        <taxon>Eucarida</taxon>
        <taxon>Decapoda</taxon>
        <taxon>Pleocyemata</taxon>
        <taxon>Brachyura</taxon>
        <taxon>Eubrachyura</taxon>
        <taxon>Portunoidea</taxon>
        <taxon>Portunidae</taxon>
        <taxon>Portuninae</taxon>
        <taxon>Portunus</taxon>
    </lineage>
</organism>
<keyword evidence="3" id="KW-1185">Reference proteome</keyword>
<evidence type="ECO:0000313" key="2">
    <source>
        <dbReference type="EMBL" id="MPC76495.1"/>
    </source>
</evidence>
<evidence type="ECO:0000313" key="3">
    <source>
        <dbReference type="Proteomes" id="UP000324222"/>
    </source>
</evidence>
<protein>
    <submittedName>
        <fullName evidence="2">Uncharacterized protein</fullName>
    </submittedName>
</protein>
<gene>
    <name evidence="2" type="ORF">E2C01_070910</name>
</gene>
<comment type="caution">
    <text evidence="2">The sequence shown here is derived from an EMBL/GenBank/DDBJ whole genome shotgun (WGS) entry which is preliminary data.</text>
</comment>
<feature type="region of interest" description="Disordered" evidence="1">
    <location>
        <begin position="55"/>
        <end position="75"/>
    </location>
</feature>